<dbReference type="Proteomes" id="UP000325302">
    <property type="component" value="Unassembled WGS sequence"/>
</dbReference>
<comment type="similarity">
    <text evidence="1">Belongs to the methyltransferase superfamily. RsmJ family.</text>
</comment>
<feature type="binding site" evidence="1">
    <location>
        <position position="184"/>
    </location>
    <ligand>
        <name>S-adenosyl-L-methionine</name>
        <dbReference type="ChEBI" id="CHEBI:59789"/>
    </ligand>
</feature>
<comment type="subcellular location">
    <subcellularLocation>
        <location evidence="1">Cytoplasm</location>
    </subcellularLocation>
</comment>
<comment type="caution">
    <text evidence="1">Lacks conserved residue(s) required for the propagation of feature annotation.</text>
</comment>
<dbReference type="HAMAP" id="MF_01523">
    <property type="entry name" value="16SrRNA_methyltr_J"/>
    <property type="match status" value="1"/>
</dbReference>
<dbReference type="EMBL" id="SMRS01000008">
    <property type="protein sequence ID" value="KAA0873859.1"/>
    <property type="molecule type" value="Genomic_DNA"/>
</dbReference>
<dbReference type="EC" id="2.1.1.242" evidence="1"/>
<keyword evidence="1 2" id="KW-0489">Methyltransferase</keyword>
<feature type="binding site" evidence="1">
    <location>
        <begin position="129"/>
        <end position="130"/>
    </location>
    <ligand>
        <name>S-adenosyl-L-methionine</name>
        <dbReference type="ChEBI" id="CHEBI:59789"/>
    </ligand>
</feature>
<gene>
    <name evidence="1" type="primary">rsmJ</name>
    <name evidence="2" type="ORF">E1H14_10905</name>
</gene>
<name>A0A5A9W0W2_9GAMM</name>
<organism evidence="2 3">
    <name type="scientific">Nitrincola tapanii</name>
    <dbReference type="NCBI Taxonomy" id="1708751"/>
    <lineage>
        <taxon>Bacteria</taxon>
        <taxon>Pseudomonadati</taxon>
        <taxon>Pseudomonadota</taxon>
        <taxon>Gammaproteobacteria</taxon>
        <taxon>Oceanospirillales</taxon>
        <taxon>Oceanospirillaceae</taxon>
        <taxon>Nitrincola</taxon>
    </lineage>
</organism>
<dbReference type="Gene3D" id="3.40.50.150">
    <property type="entry name" value="Vaccinia Virus protein VP39"/>
    <property type="match status" value="1"/>
</dbReference>
<keyword evidence="1 2" id="KW-0808">Transferase</keyword>
<comment type="catalytic activity">
    <reaction evidence="1">
        <text>guanosine(1516) in 16S rRNA + S-adenosyl-L-methionine = N(2)-methylguanosine(1516) in 16S rRNA + S-adenosyl-L-homocysteine + H(+)</text>
        <dbReference type="Rhea" id="RHEA:43220"/>
        <dbReference type="Rhea" id="RHEA-COMP:10412"/>
        <dbReference type="Rhea" id="RHEA-COMP:10413"/>
        <dbReference type="ChEBI" id="CHEBI:15378"/>
        <dbReference type="ChEBI" id="CHEBI:57856"/>
        <dbReference type="ChEBI" id="CHEBI:59789"/>
        <dbReference type="ChEBI" id="CHEBI:74269"/>
        <dbReference type="ChEBI" id="CHEBI:74481"/>
        <dbReference type="EC" id="2.1.1.242"/>
    </reaction>
</comment>
<dbReference type="InterPro" id="IPR029063">
    <property type="entry name" value="SAM-dependent_MTases_sf"/>
</dbReference>
<dbReference type="InterPro" id="IPR007536">
    <property type="entry name" value="16SrRNA_methylTrfase_J"/>
</dbReference>
<sequence>MSRPLDLVCAAASSEETDLARAAAAALGLPWVDELDLNDATQYSHALLYRDQAWQLQELGSKTPGPVWVDFASGAVAHRRQFGGGVGQMVAKACGLQKGKRPRVADVTAGLGRDAFVLATLGCPVQMVERSALVAWLLRDGLERGRDLEDLAPILSRMELHQAEGVEWLRRPGWTEPPEVVYLDPMFPHSDKSAQVKKEMLAFRSLVGADEDADALLQAALEVAVYRVVVKRPRKAPDLQGPKPSVRLEGKSCRYDIYALKRMD</sequence>
<dbReference type="GO" id="GO:0008990">
    <property type="term" value="F:rRNA (guanine-N2-)-methyltransferase activity"/>
    <property type="evidence" value="ECO:0007669"/>
    <property type="project" value="UniProtKB-UniRule"/>
</dbReference>
<keyword evidence="1" id="KW-0963">Cytoplasm</keyword>
<dbReference type="AlphaFoldDB" id="A0A5A9W0W2"/>
<comment type="caution">
    <text evidence="2">The sequence shown here is derived from an EMBL/GenBank/DDBJ whole genome shotgun (WGS) entry which is preliminary data.</text>
</comment>
<comment type="function">
    <text evidence="1">Specifically methylates the guanosine in position 1516 of 16S rRNA.</text>
</comment>
<keyword evidence="1" id="KW-0698">rRNA processing</keyword>
<accession>A0A5A9W0W2</accession>
<keyword evidence="1" id="KW-0949">S-adenosyl-L-methionine</keyword>
<dbReference type="PANTHER" id="PTHR36112">
    <property type="entry name" value="RIBOSOMAL RNA SMALL SUBUNIT METHYLTRANSFERASE J"/>
    <property type="match status" value="1"/>
</dbReference>
<dbReference type="SUPFAM" id="SSF53335">
    <property type="entry name" value="S-adenosyl-L-methionine-dependent methyltransferases"/>
    <property type="match status" value="1"/>
</dbReference>
<keyword evidence="3" id="KW-1185">Reference proteome</keyword>
<dbReference type="PANTHER" id="PTHR36112:SF1">
    <property type="entry name" value="RIBOSOMAL RNA SMALL SUBUNIT METHYLTRANSFERASE J"/>
    <property type="match status" value="1"/>
</dbReference>
<dbReference type="RefSeq" id="WP_149391512.1">
    <property type="nucleotide sequence ID" value="NZ_SMRS01000008.1"/>
</dbReference>
<feature type="binding site" evidence="1">
    <location>
        <begin position="113"/>
        <end position="114"/>
    </location>
    <ligand>
        <name>S-adenosyl-L-methionine</name>
        <dbReference type="ChEBI" id="CHEBI:59789"/>
    </ligand>
</feature>
<reference evidence="2 3" key="1">
    <citation type="submission" date="2019-03" db="EMBL/GenBank/DDBJ databases">
        <title>Nitrincola sp. nov. isolated from an Indian soda lake.</title>
        <authorList>
            <person name="Joshi A."/>
            <person name="Thite S.V."/>
            <person name="Joseph N."/>
            <person name="Dhotre D."/>
            <person name="Moorthy M."/>
            <person name="Shouche Y.S."/>
        </authorList>
    </citation>
    <scope>NUCLEOTIDE SEQUENCE [LARGE SCALE GENOMIC DNA]</scope>
    <source>
        <strain evidence="2 3">MEB193</strain>
    </source>
</reference>
<dbReference type="Pfam" id="PF04445">
    <property type="entry name" value="SAM_MT"/>
    <property type="match status" value="1"/>
</dbReference>
<dbReference type="GO" id="GO:0005737">
    <property type="term" value="C:cytoplasm"/>
    <property type="evidence" value="ECO:0007669"/>
    <property type="project" value="UniProtKB-SubCell"/>
</dbReference>
<evidence type="ECO:0000256" key="1">
    <source>
        <dbReference type="HAMAP-Rule" id="MF_01523"/>
    </source>
</evidence>
<evidence type="ECO:0000313" key="3">
    <source>
        <dbReference type="Proteomes" id="UP000325302"/>
    </source>
</evidence>
<protein>
    <recommendedName>
        <fullName evidence="1">Ribosomal RNA small subunit methyltransferase J</fullName>
        <ecNumber evidence="1">2.1.1.242</ecNumber>
    </recommendedName>
    <alternativeName>
        <fullName evidence="1">16S rRNA m2G1516 methyltransferase</fullName>
    </alternativeName>
    <alternativeName>
        <fullName evidence="1">rRNA (guanine-N(2)-)-methyltransferase</fullName>
    </alternativeName>
</protein>
<evidence type="ECO:0000313" key="2">
    <source>
        <dbReference type="EMBL" id="KAA0873859.1"/>
    </source>
</evidence>
<proteinExistence type="inferred from homology"/>
<dbReference type="OrthoDB" id="3191794at2"/>